<feature type="compositionally biased region" description="Basic residues" evidence="1">
    <location>
        <begin position="225"/>
        <end position="234"/>
    </location>
</feature>
<evidence type="ECO:0000313" key="2">
    <source>
        <dbReference type="EMBL" id="TGZ78566.1"/>
    </source>
</evidence>
<dbReference type="EMBL" id="ML220140">
    <property type="protein sequence ID" value="TGZ78566.1"/>
    <property type="molecule type" value="Genomic_DNA"/>
</dbReference>
<evidence type="ECO:0000313" key="3">
    <source>
        <dbReference type="Proteomes" id="UP000298138"/>
    </source>
</evidence>
<feature type="region of interest" description="Disordered" evidence="1">
    <location>
        <begin position="72"/>
        <end position="96"/>
    </location>
</feature>
<feature type="compositionally biased region" description="Basic and acidic residues" evidence="1">
    <location>
        <begin position="436"/>
        <end position="453"/>
    </location>
</feature>
<feature type="compositionally biased region" description="Polar residues" evidence="1">
    <location>
        <begin position="239"/>
        <end position="250"/>
    </location>
</feature>
<organism evidence="2 3">
    <name type="scientific">Ascodesmis nigricans</name>
    <dbReference type="NCBI Taxonomy" id="341454"/>
    <lineage>
        <taxon>Eukaryota</taxon>
        <taxon>Fungi</taxon>
        <taxon>Dikarya</taxon>
        <taxon>Ascomycota</taxon>
        <taxon>Pezizomycotina</taxon>
        <taxon>Pezizomycetes</taxon>
        <taxon>Pezizales</taxon>
        <taxon>Ascodesmidaceae</taxon>
        <taxon>Ascodesmis</taxon>
    </lineage>
</organism>
<proteinExistence type="predicted"/>
<dbReference type="Proteomes" id="UP000298138">
    <property type="component" value="Unassembled WGS sequence"/>
</dbReference>
<gene>
    <name evidence="2" type="ORF">EX30DRAFT_373747</name>
</gene>
<protein>
    <submittedName>
        <fullName evidence="2">Uncharacterized protein</fullName>
    </submittedName>
</protein>
<feature type="region of interest" description="Disordered" evidence="1">
    <location>
        <begin position="225"/>
        <end position="270"/>
    </location>
</feature>
<feature type="region of interest" description="Disordered" evidence="1">
    <location>
        <begin position="141"/>
        <end position="209"/>
    </location>
</feature>
<dbReference type="AlphaFoldDB" id="A0A4S2MN59"/>
<feature type="compositionally biased region" description="Low complexity" evidence="1">
    <location>
        <begin position="155"/>
        <end position="195"/>
    </location>
</feature>
<feature type="region of interest" description="Disordered" evidence="1">
    <location>
        <begin position="435"/>
        <end position="467"/>
    </location>
</feature>
<feature type="compositionally biased region" description="Acidic residues" evidence="1">
    <location>
        <begin position="454"/>
        <end position="467"/>
    </location>
</feature>
<feature type="region of interest" description="Disordered" evidence="1">
    <location>
        <begin position="1"/>
        <end position="40"/>
    </location>
</feature>
<accession>A0A4S2MN59</accession>
<evidence type="ECO:0000256" key="1">
    <source>
        <dbReference type="SAM" id="MobiDB-lite"/>
    </source>
</evidence>
<feature type="compositionally biased region" description="Basic and acidic residues" evidence="1">
    <location>
        <begin position="75"/>
        <end position="84"/>
    </location>
</feature>
<name>A0A4S2MN59_9PEZI</name>
<reference evidence="2 3" key="1">
    <citation type="submission" date="2019-04" db="EMBL/GenBank/DDBJ databases">
        <title>Comparative genomics and transcriptomics to analyze fruiting body development in filamentous ascomycetes.</title>
        <authorList>
            <consortium name="DOE Joint Genome Institute"/>
            <person name="Lutkenhaus R."/>
            <person name="Traeger S."/>
            <person name="Breuer J."/>
            <person name="Kuo A."/>
            <person name="Lipzen A."/>
            <person name="Pangilinan J."/>
            <person name="Dilworth D."/>
            <person name="Sandor L."/>
            <person name="Poggeler S."/>
            <person name="Barry K."/>
            <person name="Grigoriev I.V."/>
            <person name="Nowrousian M."/>
        </authorList>
    </citation>
    <scope>NUCLEOTIDE SEQUENCE [LARGE SCALE GENOMIC DNA]</scope>
    <source>
        <strain evidence="2 3">CBS 389.68</strain>
    </source>
</reference>
<feature type="compositionally biased region" description="Low complexity" evidence="1">
    <location>
        <begin position="25"/>
        <end position="36"/>
    </location>
</feature>
<sequence length="467" mass="52888">MSPPPSLPSNYDTSSTDPYDHYGHYSDYSDLGPYSDTDYDYDEEYTHEKGDYREYIYSRYSTVTPLPAANITARGGRDREKADDDGFTVLPLGDPEKIAGRDLGYQEKSRVHTPYSASIIADYFFMGGRSPVKVMEMKAPQEEVEVEDERVPLLPSMSSTSTSSRTTTTTKKTKTTKTTTYTSFPSPPTSSSTTPHRPGFSPPKPLSPRLRALSQSRHISIRVHNPRSTRKPVHRLPTPMSSDSVSTLPSIPSPTLRGGSEKTPGSWTEGWDLEGVERRTGMGRGRGRKVLVGVVGAVGWGVMVAGEGLGEKCQKYYPQRYKLRKSTKVDPTAAKARKKVALQYYRFAADRAVTAVYLKSIGKRDSDECWWCDRPRQTRDHLFKECRTWRREQEGLWNTLRKEGFMKTHALSTIFAEPRATQAILKFIEETLVGRPKSEDEDRAEEDRVHEEWGWEEEYGVEEDMST</sequence>
<keyword evidence="3" id="KW-1185">Reference proteome</keyword>
<dbReference type="InParanoid" id="A0A4S2MN59"/>
<dbReference type="STRING" id="341454.A0A4S2MN59"/>